<feature type="chain" id="PRO_5029941224" description="Metalloendopeptidase" evidence="12">
    <location>
        <begin position="17"/>
        <end position="564"/>
    </location>
</feature>
<dbReference type="EC" id="3.4.24.-" evidence="12"/>
<comment type="function">
    <text evidence="1">Metalloprotease.</text>
</comment>
<feature type="signal peptide" evidence="12">
    <location>
        <begin position="1"/>
        <end position="16"/>
    </location>
</feature>
<keyword evidence="12" id="KW-0732">Signal</keyword>
<evidence type="ECO:0000256" key="1">
    <source>
        <dbReference type="ARBA" id="ARBA00002657"/>
    </source>
</evidence>
<evidence type="ECO:0000259" key="13">
    <source>
        <dbReference type="PROSITE" id="PS01180"/>
    </source>
</evidence>
<evidence type="ECO:0000256" key="11">
    <source>
        <dbReference type="PROSITE-ProRule" id="PRU01211"/>
    </source>
</evidence>
<dbReference type="GO" id="GO:0008270">
    <property type="term" value="F:zinc ion binding"/>
    <property type="evidence" value="ECO:0007669"/>
    <property type="project" value="UniProtKB-UniRule"/>
</dbReference>
<organism evidence="16 17">
    <name type="scientific">Haemonchus contortus</name>
    <name type="common">Barber pole worm</name>
    <dbReference type="NCBI Taxonomy" id="6289"/>
    <lineage>
        <taxon>Eukaryota</taxon>
        <taxon>Metazoa</taxon>
        <taxon>Ecdysozoa</taxon>
        <taxon>Nematoda</taxon>
        <taxon>Chromadorea</taxon>
        <taxon>Rhabditida</taxon>
        <taxon>Rhabditina</taxon>
        <taxon>Rhabditomorpha</taxon>
        <taxon>Strongyloidea</taxon>
        <taxon>Trichostrongylidae</taxon>
        <taxon>Haemonchus</taxon>
    </lineage>
</organism>
<keyword evidence="6 11" id="KW-0862">Zinc</keyword>
<dbReference type="PRINTS" id="PR00480">
    <property type="entry name" value="ASTACIN"/>
</dbReference>
<dbReference type="InterPro" id="IPR034035">
    <property type="entry name" value="Astacin-like_dom"/>
</dbReference>
<dbReference type="Gene3D" id="3.40.390.10">
    <property type="entry name" value="Collagenase (Catalytic Domain)"/>
    <property type="match status" value="1"/>
</dbReference>
<feature type="active site" evidence="11">
    <location>
        <position position="241"/>
    </location>
</feature>
<feature type="domain" description="ShKT" evidence="14">
    <location>
        <begin position="529"/>
        <end position="564"/>
    </location>
</feature>
<keyword evidence="7 11" id="KW-0482">Metalloprotease</keyword>
<evidence type="ECO:0000259" key="15">
    <source>
        <dbReference type="PROSITE" id="PS51864"/>
    </source>
</evidence>
<feature type="domain" description="CUB" evidence="13">
    <location>
        <begin position="386"/>
        <end position="503"/>
    </location>
</feature>
<dbReference type="PANTHER" id="PTHR10127">
    <property type="entry name" value="DISCOIDIN, CUB, EGF, LAMININ , AND ZINC METALLOPROTEASE DOMAIN CONTAINING"/>
    <property type="match status" value="1"/>
</dbReference>
<accession>A0A7I4Y5X1</accession>
<keyword evidence="2" id="KW-0245">EGF-like domain</keyword>
<dbReference type="PROSITE" id="PS51670">
    <property type="entry name" value="SHKT"/>
    <property type="match status" value="1"/>
</dbReference>
<evidence type="ECO:0000256" key="4">
    <source>
        <dbReference type="ARBA" id="ARBA00022723"/>
    </source>
</evidence>
<dbReference type="OMA" id="MSIAVAW"/>
<dbReference type="InterPro" id="IPR003582">
    <property type="entry name" value="ShKT_dom"/>
</dbReference>
<feature type="domain" description="Peptidase M12A" evidence="15">
    <location>
        <begin position="148"/>
        <end position="343"/>
    </location>
</feature>
<evidence type="ECO:0000256" key="9">
    <source>
        <dbReference type="ARBA" id="ARBA00023157"/>
    </source>
</evidence>
<dbReference type="CDD" id="cd04280">
    <property type="entry name" value="ZnMc_astacin_like"/>
    <property type="match status" value="1"/>
</dbReference>
<proteinExistence type="predicted"/>
<dbReference type="InterPro" id="IPR000859">
    <property type="entry name" value="CUB_dom"/>
</dbReference>
<keyword evidence="16" id="KW-1185">Reference proteome</keyword>
<dbReference type="PROSITE" id="PS01180">
    <property type="entry name" value="CUB"/>
    <property type="match status" value="1"/>
</dbReference>
<dbReference type="InterPro" id="IPR024079">
    <property type="entry name" value="MetalloPept_cat_dom_sf"/>
</dbReference>
<evidence type="ECO:0000256" key="12">
    <source>
        <dbReference type="RuleBase" id="RU361183"/>
    </source>
</evidence>
<dbReference type="AlphaFoldDB" id="A0A7I4Y5X1"/>
<comment type="cofactor">
    <cofactor evidence="11 12">
        <name>Zn(2+)</name>
        <dbReference type="ChEBI" id="CHEBI:29105"/>
    </cofactor>
    <text evidence="11 12">Binds 1 zinc ion per subunit.</text>
</comment>
<dbReference type="InterPro" id="IPR035914">
    <property type="entry name" value="Sperma_CUB_dom_sf"/>
</dbReference>
<dbReference type="InterPro" id="IPR001506">
    <property type="entry name" value="Peptidase_M12A"/>
</dbReference>
<dbReference type="SMART" id="SM00235">
    <property type="entry name" value="ZnMc"/>
    <property type="match status" value="1"/>
</dbReference>
<keyword evidence="9" id="KW-1015">Disulfide bond</keyword>
<evidence type="ECO:0000256" key="8">
    <source>
        <dbReference type="ARBA" id="ARBA00023145"/>
    </source>
</evidence>
<feature type="binding site" evidence="11">
    <location>
        <position position="240"/>
    </location>
    <ligand>
        <name>Zn(2+)</name>
        <dbReference type="ChEBI" id="CHEBI:29105"/>
        <note>catalytic</note>
    </ligand>
</feature>
<evidence type="ECO:0000256" key="7">
    <source>
        <dbReference type="ARBA" id="ARBA00023049"/>
    </source>
</evidence>
<evidence type="ECO:0000256" key="5">
    <source>
        <dbReference type="ARBA" id="ARBA00022801"/>
    </source>
</evidence>
<evidence type="ECO:0000313" key="17">
    <source>
        <dbReference type="WBParaSite" id="HCON_00047910-00001"/>
    </source>
</evidence>
<dbReference type="GO" id="GO:0006508">
    <property type="term" value="P:proteolysis"/>
    <property type="evidence" value="ECO:0007669"/>
    <property type="project" value="UniProtKB-KW"/>
</dbReference>
<dbReference type="PROSITE" id="PS51864">
    <property type="entry name" value="ASTACIN"/>
    <property type="match status" value="1"/>
</dbReference>
<evidence type="ECO:0000256" key="3">
    <source>
        <dbReference type="ARBA" id="ARBA00022670"/>
    </source>
</evidence>
<dbReference type="Pfam" id="PF01549">
    <property type="entry name" value="ShK"/>
    <property type="match status" value="1"/>
</dbReference>
<feature type="binding site" evidence="11">
    <location>
        <position position="250"/>
    </location>
    <ligand>
        <name>Zn(2+)</name>
        <dbReference type="ChEBI" id="CHEBI:29105"/>
        <note>catalytic</note>
    </ligand>
</feature>
<dbReference type="PANTHER" id="PTHR10127:SF793">
    <property type="entry name" value="ZINC METALLOPROTEINASE NAS-31"/>
    <property type="match status" value="1"/>
</dbReference>
<sequence>MRLILLTLLLAVAVSGGFLGNVKEQAKEVLGKESKFVQKLKSGFQKFLDETGLSRIADKFKKVKDKIVKTLKLSPELLKSLKERLKNLRLFKRNRVQEVGDSVTEINAFNKVENDFYQADIALTSTQADEIITGIEQQAGDVSRPKRQAFKDSHYPRTLWFEGVNYFFDPAASKKVRSVFVKATKLWEKDTCINFKEDSSAKDKIMVFPNTGCWSYVGRIGGQQNLSLGNGCESVGTAAHELGHALGFFHTMSRYDRDKFITVNTENIKPDWVEQFNKETKETNENYGMTYDYGSIMHYGGTSATANQKPTMVPFDIFYQQTLGSPFISFIELSMLNEHYHCKERCDPATSVKCEMGGFPHPRDCKKCICPGGYAGDRCTERPAGCGAIIKASPEWQELEDIVGPGTEEQEDFYTCNYWLESPPDTLIEVRVLDFTGGVSVDGCPYAGVEIKTNKDQTLTGYRFCSPDAAGMELRSYTNRVPIITWNRVYKTETVLEFRYVSSSGKPLGKDNKEKKVRPPVITGNGFKCVDHKDCSFLAAEGFCKMNIPKDIKLAKCPKACHFC</sequence>
<dbReference type="Pfam" id="PF01400">
    <property type="entry name" value="Astacin"/>
    <property type="match status" value="1"/>
</dbReference>
<dbReference type="GO" id="GO:0004222">
    <property type="term" value="F:metalloendopeptidase activity"/>
    <property type="evidence" value="ECO:0007669"/>
    <property type="project" value="UniProtKB-UniRule"/>
</dbReference>
<keyword evidence="8" id="KW-0865">Zymogen</keyword>
<dbReference type="Proteomes" id="UP000025227">
    <property type="component" value="Unplaced"/>
</dbReference>
<evidence type="ECO:0000256" key="6">
    <source>
        <dbReference type="ARBA" id="ARBA00022833"/>
    </source>
</evidence>
<dbReference type="WBParaSite" id="HCON_00047910-00001">
    <property type="protein sequence ID" value="HCON_00047910-00001"/>
    <property type="gene ID" value="HCON_00047910"/>
</dbReference>
<protein>
    <recommendedName>
        <fullName evidence="12">Metalloendopeptidase</fullName>
        <ecNumber evidence="12">3.4.24.-</ecNumber>
    </recommendedName>
</protein>
<keyword evidence="3 11" id="KW-0645">Protease</keyword>
<evidence type="ECO:0000313" key="16">
    <source>
        <dbReference type="Proteomes" id="UP000025227"/>
    </source>
</evidence>
<dbReference type="SUPFAM" id="SSF55486">
    <property type="entry name" value="Metalloproteases ('zincins'), catalytic domain"/>
    <property type="match status" value="1"/>
</dbReference>
<comment type="caution">
    <text evidence="10">Lacks conserved residue(s) required for the propagation of feature annotation.</text>
</comment>
<dbReference type="OrthoDB" id="5829157at2759"/>
<keyword evidence="4 11" id="KW-0479">Metal-binding</keyword>
<name>A0A7I4Y5X1_HAECO</name>
<reference evidence="17" key="1">
    <citation type="submission" date="2020-12" db="UniProtKB">
        <authorList>
            <consortium name="WormBaseParasite"/>
        </authorList>
    </citation>
    <scope>IDENTIFICATION</scope>
    <source>
        <strain evidence="17">MHco3</strain>
    </source>
</reference>
<keyword evidence="5 11" id="KW-0378">Hydrolase</keyword>
<dbReference type="InterPro" id="IPR006026">
    <property type="entry name" value="Peptidase_Metallo"/>
</dbReference>
<dbReference type="SUPFAM" id="SSF49854">
    <property type="entry name" value="Spermadhesin, CUB domain"/>
    <property type="match status" value="1"/>
</dbReference>
<feature type="binding site" evidence="11">
    <location>
        <position position="244"/>
    </location>
    <ligand>
        <name>Zn(2+)</name>
        <dbReference type="ChEBI" id="CHEBI:29105"/>
        <note>catalytic</note>
    </ligand>
</feature>
<evidence type="ECO:0000259" key="14">
    <source>
        <dbReference type="PROSITE" id="PS51670"/>
    </source>
</evidence>
<evidence type="ECO:0000256" key="10">
    <source>
        <dbReference type="PROSITE-ProRule" id="PRU01005"/>
    </source>
</evidence>
<evidence type="ECO:0000256" key="2">
    <source>
        <dbReference type="ARBA" id="ARBA00022536"/>
    </source>
</evidence>